<name>A0ABT5KT50_9BURK</name>
<dbReference type="Gene3D" id="2.30.29.80">
    <property type="match status" value="1"/>
</dbReference>
<evidence type="ECO:0008006" key="4">
    <source>
        <dbReference type="Google" id="ProtNLM"/>
    </source>
</evidence>
<comment type="caution">
    <text evidence="2">The sequence shown here is derived from an EMBL/GenBank/DDBJ whole genome shotgun (WGS) entry which is preliminary data.</text>
</comment>
<proteinExistence type="predicted"/>
<evidence type="ECO:0000256" key="1">
    <source>
        <dbReference type="SAM" id="MobiDB-lite"/>
    </source>
</evidence>
<feature type="region of interest" description="Disordered" evidence="1">
    <location>
        <begin position="1"/>
        <end position="38"/>
    </location>
</feature>
<protein>
    <recommendedName>
        <fullName evidence="4">DUF1508 domain-containing protein</fullName>
    </recommendedName>
</protein>
<dbReference type="RefSeq" id="WP_273597209.1">
    <property type="nucleotide sequence ID" value="NZ_JAQQXS010000011.1"/>
</dbReference>
<accession>A0ABT5KT50</accession>
<keyword evidence="3" id="KW-1185">Reference proteome</keyword>
<reference evidence="2 3" key="1">
    <citation type="submission" date="2022-10" db="EMBL/GenBank/DDBJ databases">
        <title>paucibacter sp. hw8 Genome sequencing.</title>
        <authorList>
            <person name="Park S."/>
        </authorList>
    </citation>
    <scope>NUCLEOTIDE SEQUENCE [LARGE SCALE GENOMIC DNA]</scope>
    <source>
        <strain evidence="3">hw8</strain>
    </source>
</reference>
<gene>
    <name evidence="2" type="ORF">PRZ01_12920</name>
</gene>
<dbReference type="EMBL" id="JAQQXS010000011">
    <property type="protein sequence ID" value="MDC8786094.1"/>
    <property type="molecule type" value="Genomic_DNA"/>
</dbReference>
<feature type="compositionally biased region" description="Polar residues" evidence="1">
    <location>
        <begin position="7"/>
        <end position="38"/>
    </location>
</feature>
<evidence type="ECO:0000313" key="3">
    <source>
        <dbReference type="Proteomes" id="UP001219862"/>
    </source>
</evidence>
<dbReference type="Proteomes" id="UP001219862">
    <property type="component" value="Unassembled WGS sequence"/>
</dbReference>
<organism evidence="2 3">
    <name type="scientific">Roseateles koreensis</name>
    <dbReference type="NCBI Taxonomy" id="2987526"/>
    <lineage>
        <taxon>Bacteria</taxon>
        <taxon>Pseudomonadati</taxon>
        <taxon>Pseudomonadota</taxon>
        <taxon>Betaproteobacteria</taxon>
        <taxon>Burkholderiales</taxon>
        <taxon>Sphaerotilaceae</taxon>
        <taxon>Roseateles</taxon>
    </lineage>
</organism>
<sequence>MAAPTSGLHTTQLGSGNKNEGTPPATTQRLPISTSSRSRYVIERHPNGSYGFELRAHNGHCLLSNERDEPSLEAALALVERVRVLIDLGNAQMASTEFSRPEAALAQAFVCRQSLTGKWYFVVREPADAEGGLEQVLASSKPFDYRSRMDKALYAVRACAPGSRVVVAEG</sequence>
<evidence type="ECO:0000313" key="2">
    <source>
        <dbReference type="EMBL" id="MDC8786094.1"/>
    </source>
</evidence>